<evidence type="ECO:0000313" key="1">
    <source>
        <dbReference type="EMBL" id="KRY80785.1"/>
    </source>
</evidence>
<accession>A0A0V1F428</accession>
<proteinExistence type="predicted"/>
<keyword evidence="3" id="KW-1185">Reference proteome</keyword>
<comment type="caution">
    <text evidence="2">The sequence shown here is derived from an EMBL/GenBank/DDBJ whole genome shotgun (WGS) entry which is preliminary data.</text>
</comment>
<evidence type="ECO:0000313" key="2">
    <source>
        <dbReference type="EMBL" id="KRY80816.1"/>
    </source>
</evidence>
<name>A0A0V1F428_TRIPS</name>
<gene>
    <name evidence="1" type="ORF">T4D_15495</name>
    <name evidence="2" type="ORF">T4D_3830</name>
</gene>
<dbReference type="AlphaFoldDB" id="A0A0V1F428"/>
<sequence>MNGLQSWRFAHLNTLRPSVFKWYIGNNHKRNIAQTGFRKSIHYTWKTDYKEKKQSIASHQTFTQQNAANATMEN</sequence>
<dbReference type="EMBL" id="JYDT01000320">
    <property type="protein sequence ID" value="KRY80816.1"/>
    <property type="molecule type" value="Genomic_DNA"/>
</dbReference>
<dbReference type="EMBL" id="JYDT01000327">
    <property type="protein sequence ID" value="KRY80785.1"/>
    <property type="molecule type" value="Genomic_DNA"/>
</dbReference>
<reference evidence="2 3" key="1">
    <citation type="submission" date="2015-01" db="EMBL/GenBank/DDBJ databases">
        <title>Evolution of Trichinella species and genotypes.</title>
        <authorList>
            <person name="Korhonen P.K."/>
            <person name="Edoardo P."/>
            <person name="Giuseppe L.R."/>
            <person name="Gasser R.B."/>
        </authorList>
    </citation>
    <scope>NUCLEOTIDE SEQUENCE [LARGE SCALE GENOMIC DNA]</scope>
    <source>
        <strain evidence="2">ISS470</strain>
    </source>
</reference>
<dbReference type="Proteomes" id="UP000054995">
    <property type="component" value="Unassembled WGS sequence"/>
</dbReference>
<organism evidence="2 3">
    <name type="scientific">Trichinella pseudospiralis</name>
    <name type="common">Parasitic roundworm</name>
    <dbReference type="NCBI Taxonomy" id="6337"/>
    <lineage>
        <taxon>Eukaryota</taxon>
        <taxon>Metazoa</taxon>
        <taxon>Ecdysozoa</taxon>
        <taxon>Nematoda</taxon>
        <taxon>Enoplea</taxon>
        <taxon>Dorylaimia</taxon>
        <taxon>Trichinellida</taxon>
        <taxon>Trichinellidae</taxon>
        <taxon>Trichinella</taxon>
    </lineage>
</organism>
<protein>
    <submittedName>
        <fullName evidence="2">Uncharacterized protein</fullName>
    </submittedName>
</protein>
<evidence type="ECO:0000313" key="3">
    <source>
        <dbReference type="Proteomes" id="UP000054995"/>
    </source>
</evidence>